<comment type="catalytic activity">
    <reaction evidence="1">
        <text>ATP-dependent breakage, passage and rejoining of double-stranded DNA.</text>
        <dbReference type="EC" id="5.6.2.2"/>
    </reaction>
</comment>
<evidence type="ECO:0000256" key="4">
    <source>
        <dbReference type="ARBA" id="ARBA00022741"/>
    </source>
</evidence>
<dbReference type="PANTHER" id="PTHR45866">
    <property type="entry name" value="DNA GYRASE/TOPOISOMERASE SUBUNIT B"/>
    <property type="match status" value="1"/>
</dbReference>
<evidence type="ECO:0000256" key="9">
    <source>
        <dbReference type="SAM" id="MobiDB-lite"/>
    </source>
</evidence>
<feature type="transmembrane region" description="Helical" evidence="10">
    <location>
        <begin position="47"/>
        <end position="67"/>
    </location>
</feature>
<dbReference type="InterPro" id="IPR036890">
    <property type="entry name" value="HATPase_C_sf"/>
</dbReference>
<dbReference type="PRINTS" id="PR00418">
    <property type="entry name" value="TPI2FAMILY"/>
</dbReference>
<keyword evidence="10" id="KW-0472">Membrane</keyword>
<accession>A0A5H2XH55</accession>
<dbReference type="GO" id="GO:0003677">
    <property type="term" value="F:DNA binding"/>
    <property type="evidence" value="ECO:0007669"/>
    <property type="project" value="UniProtKB-KW"/>
</dbReference>
<comment type="similarity">
    <text evidence="2">Belongs to the type II topoisomerase GyrB family.</text>
</comment>
<dbReference type="GO" id="GO:0005524">
    <property type="term" value="F:ATP binding"/>
    <property type="evidence" value="ECO:0007669"/>
    <property type="project" value="UniProtKB-KW"/>
</dbReference>
<evidence type="ECO:0000256" key="2">
    <source>
        <dbReference type="ARBA" id="ARBA00010708"/>
    </source>
</evidence>
<keyword evidence="10" id="KW-1133">Transmembrane helix</keyword>
<feature type="compositionally biased region" description="Low complexity" evidence="9">
    <location>
        <begin position="20"/>
        <end position="29"/>
    </location>
</feature>
<protein>
    <recommendedName>
        <fullName evidence="3">DNA topoisomerase (ATP-hydrolyzing)</fullName>
        <ecNumber evidence="3">5.6.2.2</ecNumber>
    </recommendedName>
</protein>
<gene>
    <name evidence="12" type="ORF">Prudu_167S000500</name>
</gene>
<keyword evidence="6" id="KW-0799">Topoisomerase</keyword>
<dbReference type="SMART" id="SM00387">
    <property type="entry name" value="HATPase_c"/>
    <property type="match status" value="1"/>
</dbReference>
<evidence type="ECO:0000256" key="10">
    <source>
        <dbReference type="SAM" id="Phobius"/>
    </source>
</evidence>
<evidence type="ECO:0000259" key="11">
    <source>
        <dbReference type="SMART" id="SM00387"/>
    </source>
</evidence>
<feature type="region of interest" description="Disordered" evidence="9">
    <location>
        <begin position="1"/>
        <end position="29"/>
    </location>
</feature>
<evidence type="ECO:0000256" key="3">
    <source>
        <dbReference type="ARBA" id="ARBA00012895"/>
    </source>
</evidence>
<evidence type="ECO:0000256" key="7">
    <source>
        <dbReference type="ARBA" id="ARBA00023125"/>
    </source>
</evidence>
<dbReference type="SUPFAM" id="SSF55874">
    <property type="entry name" value="ATPase domain of HSP90 chaperone/DNA topoisomerase II/histidine kinase"/>
    <property type="match status" value="2"/>
</dbReference>
<dbReference type="SMART" id="SM00433">
    <property type="entry name" value="TOP2c"/>
    <property type="match status" value="1"/>
</dbReference>
<keyword evidence="8" id="KW-0413">Isomerase</keyword>
<dbReference type="Gene3D" id="3.30.565.10">
    <property type="entry name" value="Histidine kinase-like ATPase, C-terminal domain"/>
    <property type="match status" value="3"/>
</dbReference>
<evidence type="ECO:0000256" key="1">
    <source>
        <dbReference type="ARBA" id="ARBA00000185"/>
    </source>
</evidence>
<dbReference type="EC" id="5.6.2.2" evidence="3"/>
<feature type="domain" description="Histidine kinase/HSP90-like ATPase" evidence="11">
    <location>
        <begin position="123"/>
        <end position="222"/>
    </location>
</feature>
<dbReference type="InterPro" id="IPR001241">
    <property type="entry name" value="Topo_IIA"/>
</dbReference>
<dbReference type="PANTHER" id="PTHR45866:SF1">
    <property type="entry name" value="DNA GYRASE SUBUNIT B, MITOCHONDRIAL"/>
    <property type="match status" value="1"/>
</dbReference>
<organism evidence="12">
    <name type="scientific">Prunus dulcis</name>
    <name type="common">Almond</name>
    <name type="synonym">Amygdalus dulcis</name>
    <dbReference type="NCBI Taxonomy" id="3755"/>
    <lineage>
        <taxon>Eukaryota</taxon>
        <taxon>Viridiplantae</taxon>
        <taxon>Streptophyta</taxon>
        <taxon>Embryophyta</taxon>
        <taxon>Tracheophyta</taxon>
        <taxon>Spermatophyta</taxon>
        <taxon>Magnoliopsida</taxon>
        <taxon>eudicotyledons</taxon>
        <taxon>Gunneridae</taxon>
        <taxon>Pentapetalae</taxon>
        <taxon>rosids</taxon>
        <taxon>fabids</taxon>
        <taxon>Rosales</taxon>
        <taxon>Rosaceae</taxon>
        <taxon>Amygdaloideae</taxon>
        <taxon>Amygdaleae</taxon>
        <taxon>Prunus</taxon>
    </lineage>
</organism>
<proteinExistence type="inferred from homology"/>
<dbReference type="Pfam" id="PF02518">
    <property type="entry name" value="HATPase_c"/>
    <property type="match status" value="1"/>
</dbReference>
<keyword evidence="10" id="KW-0812">Transmembrane</keyword>
<dbReference type="InterPro" id="IPR003594">
    <property type="entry name" value="HATPase_dom"/>
</dbReference>
<name>A0A5H2XH55_PRUDU</name>
<dbReference type="GO" id="GO:0006265">
    <property type="term" value="P:DNA topological change"/>
    <property type="evidence" value="ECO:0007669"/>
    <property type="project" value="InterPro"/>
</dbReference>
<feature type="compositionally biased region" description="Basic and acidic residues" evidence="9">
    <location>
        <begin position="1"/>
        <end position="15"/>
    </location>
</feature>
<evidence type="ECO:0000313" key="12">
    <source>
        <dbReference type="EMBL" id="BBN67733.1"/>
    </source>
</evidence>
<keyword evidence="5" id="KW-0067">ATP-binding</keyword>
<reference evidence="12" key="1">
    <citation type="journal article" date="2019" name="Science">
        <title>Mutation of a bHLH transcription factor allowed almond domestication.</title>
        <authorList>
            <person name="Sanchez-Perez R."/>
            <person name="Pavan S."/>
            <person name="Mazzeo R."/>
            <person name="Moldovan C."/>
            <person name="Aiese Cigliano R."/>
            <person name="Del Cueto J."/>
            <person name="Ricciardi F."/>
            <person name="Lotti C."/>
            <person name="Ricciardi L."/>
            <person name="Dicenta F."/>
            <person name="Lopez-Marques R.L."/>
            <person name="Lindberg Moller B."/>
        </authorList>
    </citation>
    <scope>NUCLEOTIDE SEQUENCE</scope>
</reference>
<evidence type="ECO:0000256" key="5">
    <source>
        <dbReference type="ARBA" id="ARBA00022840"/>
    </source>
</evidence>
<dbReference type="AlphaFoldDB" id="A0A5H2XH55"/>
<evidence type="ECO:0000256" key="8">
    <source>
        <dbReference type="ARBA" id="ARBA00023235"/>
    </source>
</evidence>
<dbReference type="EMBL" id="AP020504">
    <property type="protein sequence ID" value="BBN67733.1"/>
    <property type="molecule type" value="Genomic_DNA"/>
</dbReference>
<keyword evidence="4" id="KW-0547">Nucleotide-binding</keyword>
<dbReference type="GO" id="GO:0003918">
    <property type="term" value="F:DNA topoisomerase type II (double strand cut, ATP-hydrolyzing) activity"/>
    <property type="evidence" value="ECO:0007669"/>
    <property type="project" value="UniProtKB-EC"/>
</dbReference>
<keyword evidence="7" id="KW-0238">DNA-binding</keyword>
<evidence type="ECO:0000256" key="6">
    <source>
        <dbReference type="ARBA" id="ARBA00023029"/>
    </source>
</evidence>
<sequence length="405" mass="44240">MFSLKDKESKTERTKSNGASSSETSSSSLSSLHGLTLSLTLFSSPSLPLLVFFFFLVFLSCSSLPLVQPTTQLLSSTPATEAFQGSSGSNAYGSDQIQISKFIKVLEGLDPVRKRPGMYIGSTGRRGLHQLVYEILDNAVDEAQAGFASKIEVVLLADGSVSIADNGRGIPTDMHPATKKSALETVLMNAIHFTLHRGLGYKAALNKSNIKHMFQWHFEVFTTAIQFDYNTIAGLIRELAFLNPNLMITLRQEDTDPEKNHHNEYFYAGTMKEHLKFQVEMEEKMMTVNLKSYSSSSACDRTHIPLKGVPSCCVVRNAVASRAFMSSSPGSNAYGSDQIQINNAVDEAQAGFASKIEVVLLADGSVSIADNGRGILTDMHPATKKSALETVLMKQAVPQKYIKDF</sequence>